<keyword evidence="4 7" id="KW-0812">Transmembrane</keyword>
<dbReference type="AlphaFoldDB" id="A0A9X7KX26"/>
<comment type="caution">
    <text evidence="8">The sequence shown here is derived from an EMBL/GenBank/DDBJ whole genome shotgun (WGS) entry which is preliminary data.</text>
</comment>
<dbReference type="EMBL" id="QHMI01000076">
    <property type="protein sequence ID" value="PXB32281.1"/>
    <property type="molecule type" value="Genomic_DNA"/>
</dbReference>
<accession>A0A9X7KX26</accession>
<proteinExistence type="inferred from homology"/>
<organism evidence="8 9">
    <name type="scientific">Enterobacter hormaechei</name>
    <dbReference type="NCBI Taxonomy" id="158836"/>
    <lineage>
        <taxon>Bacteria</taxon>
        <taxon>Pseudomonadati</taxon>
        <taxon>Pseudomonadota</taxon>
        <taxon>Gammaproteobacteria</taxon>
        <taxon>Enterobacterales</taxon>
        <taxon>Enterobacteriaceae</taxon>
        <taxon>Enterobacter</taxon>
        <taxon>Enterobacter cloacae complex</taxon>
    </lineage>
</organism>
<feature type="transmembrane region" description="Helical" evidence="7">
    <location>
        <begin position="76"/>
        <end position="93"/>
    </location>
</feature>
<keyword evidence="5 7" id="KW-1133">Transmembrane helix</keyword>
<feature type="transmembrane region" description="Helical" evidence="7">
    <location>
        <begin position="37"/>
        <end position="56"/>
    </location>
</feature>
<dbReference type="RefSeq" id="WP_110129334.1">
    <property type="nucleotide sequence ID" value="NZ_QHMI01000076.1"/>
</dbReference>
<protein>
    <submittedName>
        <fullName evidence="8">Flippase</fullName>
    </submittedName>
</protein>
<dbReference type="GO" id="GO:0005886">
    <property type="term" value="C:plasma membrane"/>
    <property type="evidence" value="ECO:0007669"/>
    <property type="project" value="UniProtKB-SubCell"/>
</dbReference>
<dbReference type="CDD" id="cd13127">
    <property type="entry name" value="MATE_tuaB_like"/>
    <property type="match status" value="1"/>
</dbReference>
<sequence length="349" mass="39316">MSIYDNTKWVALSQVFKILMQLTSLTVLTRLVSPHDYGIMALATILINFITILRDLGTSSALIQKKQVNQLVKSSVFWLNTILGLFLFVIIYTSSGEIASFFNEPELENVLKIISITFPIVCTAASHQALLERESKFKLIASIEIVSSFSGLIVALIMAFNGFGVYSLVLQVMIYSLVSSCLLWKYHCWKPSFAINLKELRGVFKFSLNLTVFNIVSFFSRNIDSTLIGKFFSSYILGAYSLAYRIMLFPLQNVTLVATRALYPVLSKHQDDEVEIRKIFIQTVQVISSLTLPIVCIIVMLSHELIIYLFGSQWALTSTILIWLAPSGFVQSIINSIGCFLRLRGEQIL</sequence>
<keyword evidence="6 7" id="KW-0472">Membrane</keyword>
<evidence type="ECO:0000256" key="1">
    <source>
        <dbReference type="ARBA" id="ARBA00004651"/>
    </source>
</evidence>
<evidence type="ECO:0000256" key="7">
    <source>
        <dbReference type="SAM" id="Phobius"/>
    </source>
</evidence>
<evidence type="ECO:0000256" key="3">
    <source>
        <dbReference type="ARBA" id="ARBA00022475"/>
    </source>
</evidence>
<name>A0A9X7KX26_9ENTR</name>
<feature type="transmembrane region" description="Helical" evidence="7">
    <location>
        <begin position="235"/>
        <end position="258"/>
    </location>
</feature>
<dbReference type="Proteomes" id="UP000246375">
    <property type="component" value="Unassembled WGS sequence"/>
</dbReference>
<gene>
    <name evidence="8" type="ORF">DL189_25390</name>
</gene>
<dbReference type="PANTHER" id="PTHR30250">
    <property type="entry name" value="PST FAMILY PREDICTED COLANIC ACID TRANSPORTER"/>
    <property type="match status" value="1"/>
</dbReference>
<evidence type="ECO:0000256" key="2">
    <source>
        <dbReference type="ARBA" id="ARBA00007430"/>
    </source>
</evidence>
<evidence type="ECO:0000256" key="5">
    <source>
        <dbReference type="ARBA" id="ARBA00022989"/>
    </source>
</evidence>
<feature type="transmembrane region" description="Helical" evidence="7">
    <location>
        <begin position="320"/>
        <end position="343"/>
    </location>
</feature>
<feature type="transmembrane region" description="Helical" evidence="7">
    <location>
        <begin position="279"/>
        <end position="300"/>
    </location>
</feature>
<comment type="subcellular location">
    <subcellularLocation>
        <location evidence="1">Cell membrane</location>
        <topology evidence="1">Multi-pass membrane protein</topology>
    </subcellularLocation>
</comment>
<evidence type="ECO:0000313" key="9">
    <source>
        <dbReference type="Proteomes" id="UP000246375"/>
    </source>
</evidence>
<keyword evidence="3" id="KW-1003">Cell membrane</keyword>
<reference evidence="8 9" key="1">
    <citation type="submission" date="2018-05" db="EMBL/GenBank/DDBJ databases">
        <title>Evaluation of testing and processing parameters for the GenePOC Carba assay.</title>
        <authorList>
            <person name="Walsh T.R."/>
        </authorList>
    </citation>
    <scope>NUCLEOTIDE SEQUENCE [LARGE SCALE GENOMIC DNA]</scope>
    <source>
        <strain evidence="8 9">PECIMP</strain>
    </source>
</reference>
<evidence type="ECO:0000256" key="6">
    <source>
        <dbReference type="ARBA" id="ARBA00023136"/>
    </source>
</evidence>
<dbReference type="PANTHER" id="PTHR30250:SF10">
    <property type="entry name" value="LIPOPOLYSACCHARIDE BIOSYNTHESIS PROTEIN WZXC"/>
    <property type="match status" value="1"/>
</dbReference>
<comment type="similarity">
    <text evidence="2">Belongs to the polysaccharide synthase family.</text>
</comment>
<feature type="transmembrane region" description="Helical" evidence="7">
    <location>
        <begin position="113"/>
        <end position="131"/>
    </location>
</feature>
<dbReference type="Pfam" id="PF13440">
    <property type="entry name" value="Polysacc_synt_3"/>
    <property type="match status" value="1"/>
</dbReference>
<evidence type="ECO:0000256" key="4">
    <source>
        <dbReference type="ARBA" id="ARBA00022692"/>
    </source>
</evidence>
<evidence type="ECO:0000313" key="8">
    <source>
        <dbReference type="EMBL" id="PXB32281.1"/>
    </source>
</evidence>
<dbReference type="InterPro" id="IPR050833">
    <property type="entry name" value="Poly_Biosynth_Transport"/>
</dbReference>